<evidence type="ECO:0000313" key="3">
    <source>
        <dbReference type="Proteomes" id="UP000239203"/>
    </source>
</evidence>
<dbReference type="InterPro" id="IPR011944">
    <property type="entry name" value="Steroid_delta5-4_isomerase"/>
</dbReference>
<feature type="domain" description="SnoaL-like" evidence="1">
    <location>
        <begin position="13"/>
        <end position="112"/>
    </location>
</feature>
<evidence type="ECO:0000313" key="2">
    <source>
        <dbReference type="EMBL" id="PPK66625.1"/>
    </source>
</evidence>
<dbReference type="Gene3D" id="3.10.450.50">
    <property type="match status" value="1"/>
</dbReference>
<organism evidence="2 3">
    <name type="scientific">Actinokineospora auranticolor</name>
    <dbReference type="NCBI Taxonomy" id="155976"/>
    <lineage>
        <taxon>Bacteria</taxon>
        <taxon>Bacillati</taxon>
        <taxon>Actinomycetota</taxon>
        <taxon>Actinomycetes</taxon>
        <taxon>Pseudonocardiales</taxon>
        <taxon>Pseudonocardiaceae</taxon>
        <taxon>Actinokineospora</taxon>
    </lineage>
</organism>
<dbReference type="OrthoDB" id="582586at2"/>
<dbReference type="Pfam" id="PF12680">
    <property type="entry name" value="SnoaL_2"/>
    <property type="match status" value="1"/>
</dbReference>
<dbReference type="NCBIfam" id="TIGR02246">
    <property type="entry name" value="SgcJ/EcaC family oxidoreductase"/>
    <property type="match status" value="1"/>
</dbReference>
<sequence>MGTAQDIVAGLQRSWNDGDADGWAAAFAEEAEFVDVLGRVQRGRAVIADEHRKVFTSIYRGSQVDLRLHWARPLAEGLHLVRTSSTLRVPDGPRAGETRSVQTMLLRDGEILAFHNTISTTMAAFADHDETLDAQDPLGWQD</sequence>
<gene>
    <name evidence="2" type="ORF">CLV40_10910</name>
</gene>
<dbReference type="RefSeq" id="WP_104480024.1">
    <property type="nucleotide sequence ID" value="NZ_CP154825.1"/>
</dbReference>
<protein>
    <submittedName>
        <fullName evidence="2">Uncharacterized protein (TIGR02246 family)</fullName>
    </submittedName>
</protein>
<comment type="caution">
    <text evidence="2">The sequence shown here is derived from an EMBL/GenBank/DDBJ whole genome shotgun (WGS) entry which is preliminary data.</text>
</comment>
<dbReference type="AlphaFoldDB" id="A0A2S6GN21"/>
<dbReference type="InterPro" id="IPR037401">
    <property type="entry name" value="SnoaL-like"/>
</dbReference>
<accession>A0A2S6GN21</accession>
<dbReference type="EMBL" id="PTIX01000009">
    <property type="protein sequence ID" value="PPK66625.1"/>
    <property type="molecule type" value="Genomic_DNA"/>
</dbReference>
<name>A0A2S6GN21_9PSEU</name>
<keyword evidence="3" id="KW-1185">Reference proteome</keyword>
<dbReference type="SUPFAM" id="SSF54427">
    <property type="entry name" value="NTF2-like"/>
    <property type="match status" value="1"/>
</dbReference>
<dbReference type="InterPro" id="IPR032710">
    <property type="entry name" value="NTF2-like_dom_sf"/>
</dbReference>
<reference evidence="2 3" key="1">
    <citation type="submission" date="2018-02" db="EMBL/GenBank/DDBJ databases">
        <title>Genomic Encyclopedia of Archaeal and Bacterial Type Strains, Phase II (KMG-II): from individual species to whole genera.</title>
        <authorList>
            <person name="Goeker M."/>
        </authorList>
    </citation>
    <scope>NUCLEOTIDE SEQUENCE [LARGE SCALE GENOMIC DNA]</scope>
    <source>
        <strain evidence="2 3">YU 961-1</strain>
    </source>
</reference>
<dbReference type="Proteomes" id="UP000239203">
    <property type="component" value="Unassembled WGS sequence"/>
</dbReference>
<proteinExistence type="predicted"/>
<evidence type="ECO:0000259" key="1">
    <source>
        <dbReference type="Pfam" id="PF12680"/>
    </source>
</evidence>